<accession>H2ZAL9</accession>
<evidence type="ECO:0000313" key="4">
    <source>
        <dbReference type="Proteomes" id="UP000007875"/>
    </source>
</evidence>
<sequence length="654" mass="74963">MSEREKIPVRNSDLVFQEILKNCLQIHPDPSDLNWEAISKVVPNMSPAECEAKYLAMKSKLAKLHLTSDDFKIKKRVPEGLESSVEAGGVYGYLCAALSSNVKENQVNRKQNEPERVRSVQEVETSSESTYGGLAAVEQGPSMVIHVCDEAKNLKQDFNCPRDLLVQEMRYFAEYLSFESQRLEEVDISVHCDIHIFDWLMRYVKRGTSLIEEYELPKLEPNNVISILISSDFLKMDSLVRECVNYCRDNMSAIVATPCNMNCVNERLTTQIASKFSHSDLEAVKDRKDKFKSKLFCKKIEKLFDQNIVDHDSPGKACYLFKCSICERVMTKEQSPFLSCSNNRLMVDKHGGMTYKHSPDMGWDINAFLVGLHDELRKWNLVYWRLWGLVNHLKCSRCDQVFQVCEFGHCRYHSERAQYQNLTGDGSDSPIGIYACCNQSVLRFDPTGLNKGCHARDHVVTTTDPAHRQCLDDLLSFKALIKVPYTPNDSHTDLNIFSAEEAQCSIKETTVTPVTIMTNVTVQPQMQSKINFQKLLRSPPDAGEEDTVDEDTLMKQMFLTQLPPVPRSFSYSAGSMVENKEIPKRKEKIQIPADITAYGRFPSKQRWDGSRSIRWNQDAQREEDRRRFHTMAAQLPKQRGSDKPDKLKNKDLRE</sequence>
<feature type="region of interest" description="Disordered" evidence="1">
    <location>
        <begin position="602"/>
        <end position="654"/>
    </location>
</feature>
<dbReference type="InterPro" id="IPR011333">
    <property type="entry name" value="SKP1/BTB/POZ_sf"/>
</dbReference>
<protein>
    <recommendedName>
        <fullName evidence="2">SANT and BTB domain-containing protein</fullName>
    </recommendedName>
</protein>
<dbReference type="HOGENOM" id="CLU_016494_0_0_1"/>
<organism evidence="3 4">
    <name type="scientific">Ciona savignyi</name>
    <name type="common">Pacific transparent sea squirt</name>
    <dbReference type="NCBI Taxonomy" id="51511"/>
    <lineage>
        <taxon>Eukaryota</taxon>
        <taxon>Metazoa</taxon>
        <taxon>Chordata</taxon>
        <taxon>Tunicata</taxon>
        <taxon>Ascidiacea</taxon>
        <taxon>Phlebobranchia</taxon>
        <taxon>Cionidae</taxon>
        <taxon>Ciona</taxon>
    </lineage>
</organism>
<dbReference type="STRING" id="51511.ENSCSAVP00000014634"/>
<dbReference type="eggNOG" id="ENOG502QRE4">
    <property type="taxonomic scope" value="Eukaryota"/>
</dbReference>
<feature type="compositionally biased region" description="Basic and acidic residues" evidence="1">
    <location>
        <begin position="639"/>
        <end position="654"/>
    </location>
</feature>
<dbReference type="PANTHER" id="PTHR20946:SF0">
    <property type="entry name" value="SANT AND BTB DOMAIN REGULATOR OF CLASS SWITCH RECOMBINATION"/>
    <property type="match status" value="1"/>
</dbReference>
<evidence type="ECO:0000256" key="1">
    <source>
        <dbReference type="SAM" id="MobiDB-lite"/>
    </source>
</evidence>
<dbReference type="InterPro" id="IPR021777">
    <property type="entry name" value="SANBR_BTB"/>
</dbReference>
<proteinExistence type="predicted"/>
<dbReference type="Gene3D" id="3.30.710.10">
    <property type="entry name" value="Potassium Channel Kv1.1, Chain A"/>
    <property type="match status" value="1"/>
</dbReference>
<dbReference type="PANTHER" id="PTHR20946">
    <property type="entry name" value="SANT AND BTB DOMAIN REGULATOR OF CLASS SWITCH RECOMBINATION"/>
    <property type="match status" value="1"/>
</dbReference>
<dbReference type="GeneTree" id="ENSGT00390000008178"/>
<dbReference type="InParanoid" id="H2ZAL9"/>
<dbReference type="AlphaFoldDB" id="H2ZAL9"/>
<reference evidence="3" key="3">
    <citation type="submission" date="2025-09" db="UniProtKB">
        <authorList>
            <consortium name="Ensembl"/>
        </authorList>
    </citation>
    <scope>IDENTIFICATION</scope>
</reference>
<name>H2ZAL9_CIOSA</name>
<reference evidence="3" key="2">
    <citation type="submission" date="2025-08" db="UniProtKB">
        <authorList>
            <consortium name="Ensembl"/>
        </authorList>
    </citation>
    <scope>IDENTIFICATION</scope>
</reference>
<evidence type="ECO:0000313" key="3">
    <source>
        <dbReference type="Ensembl" id="ENSCSAVP00000014634.1"/>
    </source>
</evidence>
<dbReference type="InterPro" id="IPR045902">
    <property type="entry name" value="SANBR-like"/>
</dbReference>
<dbReference type="OMA" id="CHQAFLC"/>
<reference evidence="4" key="1">
    <citation type="submission" date="2003-08" db="EMBL/GenBank/DDBJ databases">
        <authorList>
            <person name="Birren B."/>
            <person name="Nusbaum C."/>
            <person name="Abebe A."/>
            <person name="Abouelleil A."/>
            <person name="Adekoya E."/>
            <person name="Ait-zahra M."/>
            <person name="Allen N."/>
            <person name="Allen T."/>
            <person name="An P."/>
            <person name="Anderson M."/>
            <person name="Anderson S."/>
            <person name="Arachchi H."/>
            <person name="Armbruster J."/>
            <person name="Bachantsang P."/>
            <person name="Baldwin J."/>
            <person name="Barry A."/>
            <person name="Bayul T."/>
            <person name="Blitshsteyn B."/>
            <person name="Bloom T."/>
            <person name="Blye J."/>
            <person name="Boguslavskiy L."/>
            <person name="Borowsky M."/>
            <person name="Boukhgalter B."/>
            <person name="Brunache A."/>
            <person name="Butler J."/>
            <person name="Calixte N."/>
            <person name="Calvo S."/>
            <person name="Camarata J."/>
            <person name="Campo K."/>
            <person name="Chang J."/>
            <person name="Cheshatsang Y."/>
            <person name="Citroen M."/>
            <person name="Collymore A."/>
            <person name="Considine T."/>
            <person name="Cook A."/>
            <person name="Cooke P."/>
            <person name="Corum B."/>
            <person name="Cuomo C."/>
            <person name="David R."/>
            <person name="Dawoe T."/>
            <person name="Degray S."/>
            <person name="Dodge S."/>
            <person name="Dooley K."/>
            <person name="Dorje P."/>
            <person name="Dorjee K."/>
            <person name="Dorris L."/>
            <person name="Duffey N."/>
            <person name="Dupes A."/>
            <person name="Elkins T."/>
            <person name="Engels R."/>
            <person name="Erickson J."/>
            <person name="Farina A."/>
            <person name="Faro S."/>
            <person name="Ferreira P."/>
            <person name="Fischer H."/>
            <person name="Fitzgerald M."/>
            <person name="Foley K."/>
            <person name="Gage D."/>
            <person name="Galagan J."/>
            <person name="Gearin G."/>
            <person name="Gnerre S."/>
            <person name="Gnirke A."/>
            <person name="Goyette A."/>
            <person name="Graham J."/>
            <person name="Grandbois E."/>
            <person name="Gyaltsen K."/>
            <person name="Hafez N."/>
            <person name="Hagopian D."/>
            <person name="Hagos B."/>
            <person name="Hall J."/>
            <person name="Hatcher B."/>
            <person name="Heller A."/>
            <person name="Higgins H."/>
            <person name="Honan T."/>
            <person name="Horn A."/>
            <person name="Houde N."/>
            <person name="Hughes L."/>
            <person name="Hulme W."/>
            <person name="Husby E."/>
            <person name="Iliev I."/>
            <person name="Jaffe D."/>
            <person name="Jones C."/>
            <person name="Kamal M."/>
            <person name="Kamat A."/>
            <person name="Kamvysselis M."/>
            <person name="Karlsson E."/>
            <person name="Kells C."/>
            <person name="Kieu A."/>
            <person name="Kisner P."/>
            <person name="Kodira C."/>
            <person name="Kulbokas E."/>
            <person name="Labutti K."/>
            <person name="Lama D."/>
            <person name="Landers T."/>
            <person name="Leger J."/>
            <person name="Levine S."/>
            <person name="Lewis D."/>
            <person name="Lewis T."/>
            <person name="Lindblad-toh K."/>
            <person name="Liu X."/>
            <person name="Lokyitsang T."/>
            <person name="Lokyitsang Y."/>
            <person name="Lucien O."/>
            <person name="Lui A."/>
            <person name="Ma L.J."/>
            <person name="Mabbitt R."/>
            <person name="Macdonald J."/>
            <person name="Maclean C."/>
            <person name="Major J."/>
            <person name="Manning J."/>
            <person name="Marabella R."/>
            <person name="Maru K."/>
            <person name="Matthews C."/>
            <person name="Mauceli E."/>
            <person name="Mccarthy M."/>
            <person name="Mcdonough S."/>
            <person name="Mcghee T."/>
            <person name="Meldrim J."/>
            <person name="Meneus L."/>
            <person name="Mesirov J."/>
            <person name="Mihalev A."/>
            <person name="Mihova T."/>
            <person name="Mikkelsen T."/>
            <person name="Mlenga V."/>
            <person name="Moru K."/>
            <person name="Mozes J."/>
            <person name="Mulrain L."/>
            <person name="Munson G."/>
            <person name="Naylor J."/>
            <person name="Newes C."/>
            <person name="Nguyen C."/>
            <person name="Nguyen N."/>
            <person name="Nguyen T."/>
            <person name="Nicol R."/>
            <person name="Nielsen C."/>
            <person name="Nizzari M."/>
            <person name="Norbu C."/>
            <person name="Norbu N."/>
            <person name="O'donnell P."/>
            <person name="Okoawo O."/>
            <person name="O'leary S."/>
            <person name="Omotosho B."/>
            <person name="O'neill K."/>
            <person name="Osman S."/>
            <person name="Parker S."/>
            <person name="Perrin D."/>
            <person name="Phunkhang P."/>
            <person name="Piqani B."/>
            <person name="Purcell S."/>
            <person name="Rachupka T."/>
            <person name="Ramasamy U."/>
            <person name="Rameau R."/>
            <person name="Ray V."/>
            <person name="Raymond C."/>
            <person name="Retta R."/>
            <person name="Richardson S."/>
            <person name="Rise C."/>
            <person name="Rodriguez J."/>
            <person name="Rogers J."/>
            <person name="Rogov P."/>
            <person name="Rutman M."/>
            <person name="Schupbach R."/>
            <person name="Seaman C."/>
            <person name="Settipalli S."/>
            <person name="Sharpe T."/>
            <person name="Sheridan J."/>
            <person name="Sherpa N."/>
            <person name="Shi J."/>
            <person name="Smirnov S."/>
            <person name="Smith C."/>
            <person name="Sougnez C."/>
            <person name="Spencer B."/>
            <person name="Stalker J."/>
            <person name="Stange-thomann N."/>
            <person name="Stavropoulos S."/>
            <person name="Stetson K."/>
            <person name="Stone C."/>
            <person name="Stone S."/>
            <person name="Stubbs M."/>
            <person name="Talamas J."/>
            <person name="Tchuinga P."/>
            <person name="Tenzing P."/>
            <person name="Tesfaye S."/>
            <person name="Theodore J."/>
            <person name="Thoulutsang Y."/>
            <person name="Topham K."/>
            <person name="Towey S."/>
            <person name="Tsamla T."/>
            <person name="Tsomo N."/>
            <person name="Vallee D."/>
            <person name="Vassiliev H."/>
            <person name="Venkataraman V."/>
            <person name="Vinson J."/>
            <person name="Vo A."/>
            <person name="Wade C."/>
            <person name="Wang S."/>
            <person name="Wangchuk T."/>
            <person name="Wangdi T."/>
            <person name="Whittaker C."/>
            <person name="Wilkinson J."/>
            <person name="Wu Y."/>
            <person name="Wyman D."/>
            <person name="Yadav S."/>
            <person name="Yang S."/>
            <person name="Yang X."/>
            <person name="Yeager S."/>
            <person name="Yee E."/>
            <person name="Young G."/>
            <person name="Zainoun J."/>
            <person name="Zembeck L."/>
            <person name="Zimmer A."/>
            <person name="Zody M."/>
            <person name="Lander E."/>
        </authorList>
    </citation>
    <scope>NUCLEOTIDE SEQUENCE [LARGE SCALE GENOMIC DNA]</scope>
</reference>
<dbReference type="Proteomes" id="UP000007875">
    <property type="component" value="Unassembled WGS sequence"/>
</dbReference>
<feature type="domain" description="SANT and BTB" evidence="2">
    <location>
        <begin position="143"/>
        <end position="244"/>
    </location>
</feature>
<evidence type="ECO:0000259" key="2">
    <source>
        <dbReference type="Pfam" id="PF11822"/>
    </source>
</evidence>
<dbReference type="Pfam" id="PF11822">
    <property type="entry name" value="BTB_SANBR"/>
    <property type="match status" value="1"/>
</dbReference>
<dbReference type="Ensembl" id="ENSCSAVT00000014801.1">
    <property type="protein sequence ID" value="ENSCSAVP00000014634.1"/>
    <property type="gene ID" value="ENSCSAVG00000008553.1"/>
</dbReference>
<dbReference type="FunCoup" id="H2ZAL9">
    <property type="interactions" value="3"/>
</dbReference>
<keyword evidence="4" id="KW-1185">Reference proteome</keyword>